<evidence type="ECO:0000313" key="1">
    <source>
        <dbReference type="EMBL" id="KAF9645109.1"/>
    </source>
</evidence>
<reference evidence="1" key="2">
    <citation type="journal article" date="2020" name="Nat. Commun.">
        <title>Large-scale genome sequencing of mycorrhizal fungi provides insights into the early evolution of symbiotic traits.</title>
        <authorList>
            <person name="Miyauchi S."/>
            <person name="Kiss E."/>
            <person name="Kuo A."/>
            <person name="Drula E."/>
            <person name="Kohler A."/>
            <person name="Sanchez-Garcia M."/>
            <person name="Morin E."/>
            <person name="Andreopoulos B."/>
            <person name="Barry K.W."/>
            <person name="Bonito G."/>
            <person name="Buee M."/>
            <person name="Carver A."/>
            <person name="Chen C."/>
            <person name="Cichocki N."/>
            <person name="Clum A."/>
            <person name="Culley D."/>
            <person name="Crous P.W."/>
            <person name="Fauchery L."/>
            <person name="Girlanda M."/>
            <person name="Hayes R.D."/>
            <person name="Keri Z."/>
            <person name="LaButti K."/>
            <person name="Lipzen A."/>
            <person name="Lombard V."/>
            <person name="Magnuson J."/>
            <person name="Maillard F."/>
            <person name="Murat C."/>
            <person name="Nolan M."/>
            <person name="Ohm R.A."/>
            <person name="Pangilinan J."/>
            <person name="Pereira M.F."/>
            <person name="Perotto S."/>
            <person name="Peter M."/>
            <person name="Pfister S."/>
            <person name="Riley R."/>
            <person name="Sitrit Y."/>
            <person name="Stielow J.B."/>
            <person name="Szollosi G."/>
            <person name="Zifcakova L."/>
            <person name="Stursova M."/>
            <person name="Spatafora J.W."/>
            <person name="Tedersoo L."/>
            <person name="Vaario L.M."/>
            <person name="Yamada A."/>
            <person name="Yan M."/>
            <person name="Wang P."/>
            <person name="Xu J."/>
            <person name="Bruns T."/>
            <person name="Baldrian P."/>
            <person name="Vilgalys R."/>
            <person name="Dunand C."/>
            <person name="Henrissat B."/>
            <person name="Grigoriev I.V."/>
            <person name="Hibbett D."/>
            <person name="Nagy L.G."/>
            <person name="Martin F.M."/>
        </authorList>
    </citation>
    <scope>NUCLEOTIDE SEQUENCE</scope>
    <source>
        <strain evidence="1">P2</strain>
    </source>
</reference>
<gene>
    <name evidence="1" type="ORF">BDM02DRAFT_709630</name>
</gene>
<organism evidence="1 2">
    <name type="scientific">Thelephora ganbajun</name>
    <name type="common">Ganba fungus</name>
    <dbReference type="NCBI Taxonomy" id="370292"/>
    <lineage>
        <taxon>Eukaryota</taxon>
        <taxon>Fungi</taxon>
        <taxon>Dikarya</taxon>
        <taxon>Basidiomycota</taxon>
        <taxon>Agaricomycotina</taxon>
        <taxon>Agaricomycetes</taxon>
        <taxon>Thelephorales</taxon>
        <taxon>Thelephoraceae</taxon>
        <taxon>Thelephora</taxon>
    </lineage>
</organism>
<reference evidence="1" key="1">
    <citation type="submission" date="2019-10" db="EMBL/GenBank/DDBJ databases">
        <authorList>
            <consortium name="DOE Joint Genome Institute"/>
            <person name="Kuo A."/>
            <person name="Miyauchi S."/>
            <person name="Kiss E."/>
            <person name="Drula E."/>
            <person name="Kohler A."/>
            <person name="Sanchez-Garcia M."/>
            <person name="Andreopoulos B."/>
            <person name="Barry K.W."/>
            <person name="Bonito G."/>
            <person name="Buee M."/>
            <person name="Carver A."/>
            <person name="Chen C."/>
            <person name="Cichocki N."/>
            <person name="Clum A."/>
            <person name="Culley D."/>
            <person name="Crous P.W."/>
            <person name="Fauchery L."/>
            <person name="Girlanda M."/>
            <person name="Hayes R."/>
            <person name="Keri Z."/>
            <person name="Labutti K."/>
            <person name="Lipzen A."/>
            <person name="Lombard V."/>
            <person name="Magnuson J."/>
            <person name="Maillard F."/>
            <person name="Morin E."/>
            <person name="Murat C."/>
            <person name="Nolan M."/>
            <person name="Ohm R."/>
            <person name="Pangilinan J."/>
            <person name="Pereira M."/>
            <person name="Perotto S."/>
            <person name="Peter M."/>
            <person name="Riley R."/>
            <person name="Sitrit Y."/>
            <person name="Stielow B."/>
            <person name="Szollosi G."/>
            <person name="Zifcakova L."/>
            <person name="Stursova M."/>
            <person name="Spatafora J.W."/>
            <person name="Tedersoo L."/>
            <person name="Vaario L.-M."/>
            <person name="Yamada A."/>
            <person name="Yan M."/>
            <person name="Wang P."/>
            <person name="Xu J."/>
            <person name="Bruns T."/>
            <person name="Baldrian P."/>
            <person name="Vilgalys R."/>
            <person name="Henrissat B."/>
            <person name="Grigoriev I.V."/>
            <person name="Hibbett D."/>
            <person name="Nagy L.G."/>
            <person name="Martin F.M."/>
        </authorList>
    </citation>
    <scope>NUCLEOTIDE SEQUENCE</scope>
    <source>
        <strain evidence="1">P2</strain>
    </source>
</reference>
<name>A0ACB6Z6H2_THEGA</name>
<sequence>MVRETVESYLQYHRHHSRLPRRPLTSGRQADTSALNVFRMISDPTVVTITYGLDKETTGERNILIFDLSGGTLDDPFLTVEERIFYARATANDTLVVRTLASSSSARTRRTSPPFLMPSVVSLSPVSAQSIVSSTPSTSIKIDSLCAVDYVSV</sequence>
<accession>A0ACB6Z6H2</accession>
<evidence type="ECO:0000313" key="2">
    <source>
        <dbReference type="Proteomes" id="UP000886501"/>
    </source>
</evidence>
<dbReference type="Proteomes" id="UP000886501">
    <property type="component" value="Unassembled WGS sequence"/>
</dbReference>
<comment type="caution">
    <text evidence="1">The sequence shown here is derived from an EMBL/GenBank/DDBJ whole genome shotgun (WGS) entry which is preliminary data.</text>
</comment>
<dbReference type="EMBL" id="MU118104">
    <property type="protein sequence ID" value="KAF9645109.1"/>
    <property type="molecule type" value="Genomic_DNA"/>
</dbReference>
<proteinExistence type="predicted"/>
<keyword evidence="2" id="KW-1185">Reference proteome</keyword>
<protein>
    <submittedName>
        <fullName evidence="1">Uncharacterized protein</fullName>
    </submittedName>
</protein>